<dbReference type="PANTHER" id="PTHR47707">
    <property type="entry name" value="8-OXO-DGTP DIPHOSPHATASE"/>
    <property type="match status" value="1"/>
</dbReference>
<protein>
    <recommendedName>
        <fullName evidence="13">8-oxo-dGTP diphosphatase</fullName>
        <ecNumber evidence="12">3.6.1.55</ecNumber>
    </recommendedName>
    <alternativeName>
        <fullName evidence="16">7,8-dihydro-8-oxoguanine-triphosphatase</fullName>
    </alternativeName>
    <alternativeName>
        <fullName evidence="15">Mutator protein MutT</fullName>
    </alternativeName>
    <alternativeName>
        <fullName evidence="14">dGTP pyrophosphohydrolase</fullName>
    </alternativeName>
</protein>
<dbReference type="OrthoDB" id="9810648at2"/>
<evidence type="ECO:0000256" key="7">
    <source>
        <dbReference type="ARBA" id="ARBA00022801"/>
    </source>
</evidence>
<keyword evidence="7 17" id="KW-0378">Hydrolase</keyword>
<dbReference type="GO" id="GO:0046872">
    <property type="term" value="F:metal ion binding"/>
    <property type="evidence" value="ECO:0007669"/>
    <property type="project" value="UniProtKB-KW"/>
</dbReference>
<dbReference type="SUPFAM" id="SSF51391">
    <property type="entry name" value="Thiamin phosphate synthase"/>
    <property type="match status" value="1"/>
</dbReference>
<dbReference type="NCBIfam" id="NF006530">
    <property type="entry name" value="PRK08999.1"/>
    <property type="match status" value="1"/>
</dbReference>
<evidence type="ECO:0000256" key="8">
    <source>
        <dbReference type="ARBA" id="ARBA00022842"/>
    </source>
</evidence>
<accession>A0A106BN52</accession>
<comment type="catalytic activity">
    <reaction evidence="10">
        <text>8-oxo-dGTP + H2O = 8-oxo-dGMP + diphosphate + H(+)</text>
        <dbReference type="Rhea" id="RHEA:31575"/>
        <dbReference type="ChEBI" id="CHEBI:15377"/>
        <dbReference type="ChEBI" id="CHEBI:15378"/>
        <dbReference type="ChEBI" id="CHEBI:33019"/>
        <dbReference type="ChEBI" id="CHEBI:63224"/>
        <dbReference type="ChEBI" id="CHEBI:77896"/>
        <dbReference type="EC" id="3.6.1.55"/>
    </reaction>
</comment>
<evidence type="ECO:0000256" key="2">
    <source>
        <dbReference type="ARBA" id="ARBA00005582"/>
    </source>
</evidence>
<dbReference type="PROSITE" id="PS00893">
    <property type="entry name" value="NUDIX_BOX"/>
    <property type="match status" value="1"/>
</dbReference>
<dbReference type="Proteomes" id="UP000064243">
    <property type="component" value="Unassembled WGS sequence"/>
</dbReference>
<evidence type="ECO:0000313" key="20">
    <source>
        <dbReference type="Proteomes" id="UP000064243"/>
    </source>
</evidence>
<dbReference type="GO" id="GO:0035539">
    <property type="term" value="F:8-oxo-7,8-dihydrodeoxyguanosine triphosphate pyrophosphatase activity"/>
    <property type="evidence" value="ECO:0007669"/>
    <property type="project" value="UniProtKB-EC"/>
</dbReference>
<dbReference type="InterPro" id="IPR013785">
    <property type="entry name" value="Aldolase_TIM"/>
</dbReference>
<keyword evidence="3" id="KW-0515">Mutator protein</keyword>
<sequence length="318" mass="34095">MNPTPITEVAVAVLTQPDGRVLLAQRPPGKVYAGYWEFPGGKVEPGEALEAALARELHEELGIVVSRVCRWITRVFEYPHATVRLNFFRVFEWQGEPHPHEGQVFSWQLPDAVEVAPLLPANFPILKALSLPPLLGISHAESLGVDSFLARLDIALHNGLRLIQLRDKTLPDEARLPLARETVRRARPHGARVLVNGSVELARAAGADGVHLDSAAAARLTRRPDCAEPDSFLVGVSCHDDAELAHAAAIGADFALLSPVLPTLTHPGAATLGWDRFAELAAASPIPVYGLGGLGRDDVALAQSHGAHGVALLRGAWT</sequence>
<dbReference type="EMBL" id="LDUG01000025">
    <property type="protein sequence ID" value="KVW95527.1"/>
    <property type="molecule type" value="Genomic_DNA"/>
</dbReference>
<dbReference type="PANTHER" id="PTHR47707:SF1">
    <property type="entry name" value="NUDIX HYDROLASE FAMILY PROTEIN"/>
    <property type="match status" value="1"/>
</dbReference>
<keyword evidence="6" id="KW-0227">DNA damage</keyword>
<dbReference type="InterPro" id="IPR000086">
    <property type="entry name" value="NUDIX_hydrolase_dom"/>
</dbReference>
<dbReference type="GO" id="GO:0009228">
    <property type="term" value="P:thiamine biosynthetic process"/>
    <property type="evidence" value="ECO:0007669"/>
    <property type="project" value="UniProtKB-KW"/>
</dbReference>
<dbReference type="CDD" id="cd00564">
    <property type="entry name" value="TMP_TenI"/>
    <property type="match status" value="1"/>
</dbReference>
<dbReference type="PROSITE" id="PS51462">
    <property type="entry name" value="NUDIX"/>
    <property type="match status" value="1"/>
</dbReference>
<dbReference type="Pfam" id="PF02581">
    <property type="entry name" value="TMP-TENI"/>
    <property type="match status" value="1"/>
</dbReference>
<dbReference type="Gene3D" id="3.90.79.10">
    <property type="entry name" value="Nucleoside Triphosphate Pyrophosphohydrolase"/>
    <property type="match status" value="1"/>
</dbReference>
<comment type="catalytic activity">
    <reaction evidence="11">
        <text>8-oxo-GTP + H2O = 8-oxo-GMP + diphosphate + H(+)</text>
        <dbReference type="Rhea" id="RHEA:67616"/>
        <dbReference type="ChEBI" id="CHEBI:15377"/>
        <dbReference type="ChEBI" id="CHEBI:15378"/>
        <dbReference type="ChEBI" id="CHEBI:33019"/>
        <dbReference type="ChEBI" id="CHEBI:143553"/>
        <dbReference type="ChEBI" id="CHEBI:145694"/>
    </reaction>
</comment>
<evidence type="ECO:0000256" key="4">
    <source>
        <dbReference type="ARBA" id="ARBA00022705"/>
    </source>
</evidence>
<keyword evidence="20" id="KW-1185">Reference proteome</keyword>
<keyword evidence="4" id="KW-0235">DNA replication</keyword>
<keyword evidence="9" id="KW-0234">DNA repair</keyword>
<proteinExistence type="inferred from homology"/>
<evidence type="ECO:0000256" key="14">
    <source>
        <dbReference type="ARBA" id="ARBA00041592"/>
    </source>
</evidence>
<dbReference type="InterPro" id="IPR036206">
    <property type="entry name" value="ThiamineP_synth_sf"/>
</dbReference>
<dbReference type="InterPro" id="IPR015797">
    <property type="entry name" value="NUDIX_hydrolase-like_dom_sf"/>
</dbReference>
<evidence type="ECO:0000256" key="11">
    <source>
        <dbReference type="ARBA" id="ARBA00036904"/>
    </source>
</evidence>
<dbReference type="GO" id="GO:0044715">
    <property type="term" value="F:8-oxo-dGDP phosphatase activity"/>
    <property type="evidence" value="ECO:0007669"/>
    <property type="project" value="TreeGrafter"/>
</dbReference>
<comment type="cofactor">
    <cofactor evidence="1">
        <name>Mg(2+)</name>
        <dbReference type="ChEBI" id="CHEBI:18420"/>
    </cofactor>
</comment>
<evidence type="ECO:0000259" key="18">
    <source>
        <dbReference type="PROSITE" id="PS51462"/>
    </source>
</evidence>
<dbReference type="CDD" id="cd03425">
    <property type="entry name" value="NUDIX_MutT_NudA_like"/>
    <property type="match status" value="1"/>
</dbReference>
<name>A0A106BN52_THIDE</name>
<dbReference type="Pfam" id="PF00293">
    <property type="entry name" value="NUDIX"/>
    <property type="match status" value="1"/>
</dbReference>
<dbReference type="GO" id="GO:0044716">
    <property type="term" value="F:8-oxo-GDP phosphatase activity"/>
    <property type="evidence" value="ECO:0007669"/>
    <property type="project" value="TreeGrafter"/>
</dbReference>
<evidence type="ECO:0000256" key="10">
    <source>
        <dbReference type="ARBA" id="ARBA00035861"/>
    </source>
</evidence>
<evidence type="ECO:0000313" key="19">
    <source>
        <dbReference type="EMBL" id="KVW95527.1"/>
    </source>
</evidence>
<comment type="caution">
    <text evidence="19">The sequence shown here is derived from an EMBL/GenBank/DDBJ whole genome shotgun (WGS) entry which is preliminary data.</text>
</comment>
<dbReference type="PRINTS" id="PR00502">
    <property type="entry name" value="NUDIXFAMILY"/>
</dbReference>
<comment type="similarity">
    <text evidence="2 17">Belongs to the Nudix hydrolase family.</text>
</comment>
<dbReference type="GO" id="GO:0008413">
    <property type="term" value="F:8-oxo-7,8-dihydroguanosine triphosphate pyrophosphatase activity"/>
    <property type="evidence" value="ECO:0007669"/>
    <property type="project" value="TreeGrafter"/>
</dbReference>
<reference evidence="19 20" key="1">
    <citation type="journal article" date="2015" name="Appl. Environ. Microbiol.">
        <title>Aerobic and Anaerobic Thiosulfate Oxidation by a Cold-Adapted, Subglacial Chemoautotroph.</title>
        <authorList>
            <person name="Harrold Z.R."/>
            <person name="Skidmore M.L."/>
            <person name="Hamilton T.L."/>
            <person name="Desch L."/>
            <person name="Amada K."/>
            <person name="van Gelder W."/>
            <person name="Glover K."/>
            <person name="Roden E.E."/>
            <person name="Boyd E.S."/>
        </authorList>
    </citation>
    <scope>NUCLEOTIDE SEQUENCE [LARGE SCALE GENOMIC DNA]</scope>
    <source>
        <strain evidence="19 20">RG</strain>
    </source>
</reference>
<dbReference type="STRING" id="1123392.GCA_000376425_00489"/>
<dbReference type="InterPro" id="IPR022998">
    <property type="entry name" value="ThiamineP_synth_TenI"/>
</dbReference>
<dbReference type="Gene3D" id="3.20.20.70">
    <property type="entry name" value="Aldolase class I"/>
    <property type="match status" value="1"/>
</dbReference>
<evidence type="ECO:0000256" key="16">
    <source>
        <dbReference type="ARBA" id="ARBA00042798"/>
    </source>
</evidence>
<keyword evidence="8" id="KW-0460">Magnesium</keyword>
<evidence type="ECO:0000256" key="15">
    <source>
        <dbReference type="ARBA" id="ARBA00041979"/>
    </source>
</evidence>
<dbReference type="GO" id="GO:0006260">
    <property type="term" value="P:DNA replication"/>
    <property type="evidence" value="ECO:0007669"/>
    <property type="project" value="UniProtKB-KW"/>
</dbReference>
<evidence type="ECO:0000256" key="6">
    <source>
        <dbReference type="ARBA" id="ARBA00022763"/>
    </source>
</evidence>
<dbReference type="InterPro" id="IPR020084">
    <property type="entry name" value="NUDIX_hydrolase_CS"/>
</dbReference>
<evidence type="ECO:0000256" key="3">
    <source>
        <dbReference type="ARBA" id="ARBA00022457"/>
    </source>
</evidence>
<dbReference type="SUPFAM" id="SSF55811">
    <property type="entry name" value="Nudix"/>
    <property type="match status" value="1"/>
</dbReference>
<dbReference type="GO" id="GO:0006281">
    <property type="term" value="P:DNA repair"/>
    <property type="evidence" value="ECO:0007669"/>
    <property type="project" value="UniProtKB-KW"/>
</dbReference>
<feature type="domain" description="Nudix hydrolase" evidence="18">
    <location>
        <begin position="5"/>
        <end position="133"/>
    </location>
</feature>
<evidence type="ECO:0000256" key="9">
    <source>
        <dbReference type="ARBA" id="ARBA00023204"/>
    </source>
</evidence>
<evidence type="ECO:0000256" key="13">
    <source>
        <dbReference type="ARBA" id="ARBA00040794"/>
    </source>
</evidence>
<gene>
    <name evidence="19" type="ORF">ABW22_10185</name>
</gene>
<dbReference type="EC" id="3.6.1.55" evidence="12"/>
<dbReference type="InterPro" id="IPR047127">
    <property type="entry name" value="MutT-like"/>
</dbReference>
<organism evidence="19 20">
    <name type="scientific">Thiobacillus denitrificans</name>
    <dbReference type="NCBI Taxonomy" id="36861"/>
    <lineage>
        <taxon>Bacteria</taxon>
        <taxon>Pseudomonadati</taxon>
        <taxon>Pseudomonadota</taxon>
        <taxon>Betaproteobacteria</taxon>
        <taxon>Nitrosomonadales</taxon>
        <taxon>Thiobacillaceae</taxon>
        <taxon>Thiobacillus</taxon>
    </lineage>
</organism>
<keyword evidence="5" id="KW-0479">Metal-binding</keyword>
<dbReference type="AlphaFoldDB" id="A0A106BN52"/>
<dbReference type="InterPro" id="IPR020476">
    <property type="entry name" value="Nudix_hydrolase"/>
</dbReference>
<dbReference type="RefSeq" id="WP_059755842.1">
    <property type="nucleotide sequence ID" value="NZ_LDUG01000025.1"/>
</dbReference>
<evidence type="ECO:0000256" key="5">
    <source>
        <dbReference type="ARBA" id="ARBA00022723"/>
    </source>
</evidence>
<evidence type="ECO:0000256" key="17">
    <source>
        <dbReference type="RuleBase" id="RU003476"/>
    </source>
</evidence>
<evidence type="ECO:0000256" key="1">
    <source>
        <dbReference type="ARBA" id="ARBA00001946"/>
    </source>
</evidence>
<dbReference type="PATRIC" id="fig|36861.3.peg.1700"/>
<evidence type="ECO:0000256" key="12">
    <source>
        <dbReference type="ARBA" id="ARBA00038905"/>
    </source>
</evidence>